<evidence type="ECO:0000256" key="5">
    <source>
        <dbReference type="ARBA" id="ARBA00023180"/>
    </source>
</evidence>
<keyword evidence="6" id="KW-0472">Membrane</keyword>
<evidence type="ECO:0000256" key="6">
    <source>
        <dbReference type="SAM" id="Phobius"/>
    </source>
</evidence>
<dbReference type="InterPro" id="IPR011042">
    <property type="entry name" value="6-blade_b-propeller_TolB-like"/>
</dbReference>
<reference evidence="8" key="1">
    <citation type="submission" date="2015-03" db="EMBL/GenBank/DDBJ databases">
        <title>A transcriptome of Araucaria cunninghamii, an australian fine timber species.</title>
        <authorList>
            <person name="Jing Yi C.J.Y."/>
            <person name="Yin San L.Y.S."/>
            <person name="Abdul Karim S.S."/>
            <person name="Wan Azmi N.N."/>
            <person name="Hercus R.R."/>
            <person name="Croft L.L."/>
        </authorList>
    </citation>
    <scope>NUCLEOTIDE SEQUENCE</scope>
    <source>
        <strain evidence="8">MI0301</strain>
        <tissue evidence="8">Leaf</tissue>
    </source>
</reference>
<dbReference type="GO" id="GO:0005773">
    <property type="term" value="C:vacuole"/>
    <property type="evidence" value="ECO:0007669"/>
    <property type="project" value="UniProtKB-SubCell"/>
</dbReference>
<name>A0A0D6QV76_ARACU</name>
<sequence>MTVQFYNSLRGSNLWDSKAVWISQSDNIFSIVELRKIINMERFRKTGIMVALVSVVMAVTVKENIAGMLGFWVPELQQFPYDIHDRLQSSEIRSVGEFFGPESLAFDWEGRGPYTGVSDGRILRWEGPHRGWTYFAHTSPYRSAECRPEDPPAPKLEYEHICGRPLGLRFDKAGTLFIADAYFGLCSVGPHGGLAKPLVTHVEGTNLTFTNDVDFDADGFIYFTDSSSKHQRRNFVKMFLERDNTGRLIRYDPKTGSTKVLLRGLQFPNGVAVSRDGTFMLISETTTCKLLRYWLKGPKMGMVEVFASLPGYPDNVRLSESGDFWVAVNSVSSLFLKLPVNIRRLVLRLPLPLTKIYSKLSARRGRGMVVRYGIDGQVLEVLEDRSGRVVRFVSEVEEKDGFLWLGSVLLPQIAVYNQSNQ</sequence>
<dbReference type="AlphaFoldDB" id="A0A0D6QV76"/>
<accession>A0A0D6QV76</accession>
<dbReference type="PANTHER" id="PTHR10426:SF106">
    <property type="entry name" value="PROTEIN STRICTOSIDINE SYNTHASE-LIKE 3"/>
    <property type="match status" value="1"/>
</dbReference>
<protein>
    <recommendedName>
        <fullName evidence="7">Strictosidine synthase conserved region domain-containing protein</fullName>
    </recommendedName>
</protein>
<evidence type="ECO:0000256" key="3">
    <source>
        <dbReference type="ARBA" id="ARBA00022554"/>
    </source>
</evidence>
<dbReference type="Pfam" id="PF20067">
    <property type="entry name" value="SSL_N"/>
    <property type="match status" value="1"/>
</dbReference>
<dbReference type="EMBL" id="GCKF01040501">
    <property type="protein sequence ID" value="JAG95462.1"/>
    <property type="molecule type" value="Transcribed_RNA"/>
</dbReference>
<comment type="similarity">
    <text evidence="2">Belongs to the strictosidine synthase family.</text>
</comment>
<keyword evidence="4" id="KW-0732">Signal</keyword>
<evidence type="ECO:0000313" key="8">
    <source>
        <dbReference type="EMBL" id="JAG95462.1"/>
    </source>
</evidence>
<dbReference type="InterPro" id="IPR018119">
    <property type="entry name" value="Strictosidine_synth_cons-reg"/>
</dbReference>
<feature type="domain" description="Strictosidine synthase conserved region" evidence="7">
    <location>
        <begin position="211"/>
        <end position="298"/>
    </location>
</feature>
<evidence type="ECO:0000256" key="2">
    <source>
        <dbReference type="ARBA" id="ARBA00009191"/>
    </source>
</evidence>
<organism evidence="8">
    <name type="scientific">Araucaria cunninghamii</name>
    <name type="common">Hoop pine</name>
    <name type="synonym">Moreton Bay pine</name>
    <dbReference type="NCBI Taxonomy" id="56994"/>
    <lineage>
        <taxon>Eukaryota</taxon>
        <taxon>Viridiplantae</taxon>
        <taxon>Streptophyta</taxon>
        <taxon>Embryophyta</taxon>
        <taxon>Tracheophyta</taxon>
        <taxon>Spermatophyta</taxon>
        <taxon>Pinopsida</taxon>
        <taxon>Pinidae</taxon>
        <taxon>Conifers II</taxon>
        <taxon>Araucariales</taxon>
        <taxon>Araucariaceae</taxon>
        <taxon>Araucaria</taxon>
    </lineage>
</organism>
<dbReference type="GO" id="GO:0012505">
    <property type="term" value="C:endomembrane system"/>
    <property type="evidence" value="ECO:0007669"/>
    <property type="project" value="TreeGrafter"/>
</dbReference>
<feature type="transmembrane region" description="Helical" evidence="6">
    <location>
        <begin position="48"/>
        <end position="73"/>
    </location>
</feature>
<dbReference type="PANTHER" id="PTHR10426">
    <property type="entry name" value="STRICTOSIDINE SYNTHASE-RELATED"/>
    <property type="match status" value="1"/>
</dbReference>
<evidence type="ECO:0000256" key="4">
    <source>
        <dbReference type="ARBA" id="ARBA00022729"/>
    </source>
</evidence>
<dbReference type="Gene3D" id="2.120.10.30">
    <property type="entry name" value="TolB, C-terminal domain"/>
    <property type="match status" value="1"/>
</dbReference>
<evidence type="ECO:0000259" key="7">
    <source>
        <dbReference type="Pfam" id="PF03088"/>
    </source>
</evidence>
<dbReference type="FunFam" id="2.120.10.30:FF:000032">
    <property type="entry name" value="Protein STRICTOSIDINE SYNTHASE-LIKE 13"/>
    <property type="match status" value="1"/>
</dbReference>
<keyword evidence="3" id="KW-0926">Vacuole</keyword>
<keyword evidence="5" id="KW-0325">Glycoprotein</keyword>
<dbReference type="SUPFAM" id="SSF63829">
    <property type="entry name" value="Calcium-dependent phosphotriesterase"/>
    <property type="match status" value="1"/>
</dbReference>
<dbReference type="Pfam" id="PF03088">
    <property type="entry name" value="Str_synth"/>
    <property type="match status" value="1"/>
</dbReference>
<evidence type="ECO:0000256" key="1">
    <source>
        <dbReference type="ARBA" id="ARBA00004116"/>
    </source>
</evidence>
<keyword evidence="6" id="KW-0812">Transmembrane</keyword>
<proteinExistence type="inferred from homology"/>
<keyword evidence="6" id="KW-1133">Transmembrane helix</keyword>
<comment type="subcellular location">
    <subcellularLocation>
        <location evidence="1">Vacuole</location>
    </subcellularLocation>
</comment>
<dbReference type="GO" id="GO:0016787">
    <property type="term" value="F:hydrolase activity"/>
    <property type="evidence" value="ECO:0007669"/>
    <property type="project" value="TreeGrafter"/>
</dbReference>